<dbReference type="RefSeq" id="WP_386107476.1">
    <property type="nucleotide sequence ID" value="NZ_JBHTJR010000045.1"/>
</dbReference>
<evidence type="ECO:0000313" key="1">
    <source>
        <dbReference type="EMBL" id="MFD0993332.1"/>
    </source>
</evidence>
<comment type="caution">
    <text evidence="1">The sequence shown here is derived from an EMBL/GenBank/DDBJ whole genome shotgun (WGS) entry which is preliminary data.</text>
</comment>
<gene>
    <name evidence="1" type="ORF">ACFQ1U_08965</name>
</gene>
<reference evidence="2" key="1">
    <citation type="journal article" date="2019" name="Int. J. Syst. Evol. Microbiol.">
        <title>The Global Catalogue of Microorganisms (GCM) 10K type strain sequencing project: providing services to taxonomists for standard genome sequencing and annotation.</title>
        <authorList>
            <consortium name="The Broad Institute Genomics Platform"/>
            <consortium name="The Broad Institute Genome Sequencing Center for Infectious Disease"/>
            <person name="Wu L."/>
            <person name="Ma J."/>
        </authorList>
    </citation>
    <scope>NUCLEOTIDE SEQUENCE [LARGE SCALE GENOMIC DNA]</scope>
    <source>
        <strain evidence="2">CCUG 60527</strain>
    </source>
</reference>
<evidence type="ECO:0008006" key="3">
    <source>
        <dbReference type="Google" id="ProtNLM"/>
    </source>
</evidence>
<keyword evidence="2" id="KW-1185">Reference proteome</keyword>
<sequence length="184" mass="21167">MKLVKFILLINSILILGCNSTKKNSNISSEEKNKTLIFPNDYTGIYKGTLFIKTLKGKQEIPMEYHLKKTDSSHKYEYSLIYNNQPRNYTLVIKDQKNGLFNIDENNGIILPSYYHKNTLHSFFEVQGNLLNTRMEFLDDKVAFEIIFAPTLQKIKTGGIADSIPKVYGYPITVFQTATLIKQL</sequence>
<dbReference type="Proteomes" id="UP001597062">
    <property type="component" value="Unassembled WGS sequence"/>
</dbReference>
<protein>
    <recommendedName>
        <fullName evidence="3">Lipoprotein</fullName>
    </recommendedName>
</protein>
<organism evidence="1 2">
    <name type="scientific">Tenacibaculum geojense</name>
    <dbReference type="NCBI Taxonomy" id="915352"/>
    <lineage>
        <taxon>Bacteria</taxon>
        <taxon>Pseudomonadati</taxon>
        <taxon>Bacteroidota</taxon>
        <taxon>Flavobacteriia</taxon>
        <taxon>Flavobacteriales</taxon>
        <taxon>Flavobacteriaceae</taxon>
        <taxon>Tenacibaculum</taxon>
    </lineage>
</organism>
<dbReference type="EMBL" id="JBHTJR010000045">
    <property type="protein sequence ID" value="MFD0993332.1"/>
    <property type="molecule type" value="Genomic_DNA"/>
</dbReference>
<accession>A0ABW3JVD5</accession>
<dbReference type="PROSITE" id="PS51257">
    <property type="entry name" value="PROKAR_LIPOPROTEIN"/>
    <property type="match status" value="1"/>
</dbReference>
<proteinExistence type="predicted"/>
<evidence type="ECO:0000313" key="2">
    <source>
        <dbReference type="Proteomes" id="UP001597062"/>
    </source>
</evidence>
<name>A0ABW3JVD5_9FLAO</name>